<keyword evidence="6" id="KW-1185">Reference proteome</keyword>
<protein>
    <submittedName>
        <fullName evidence="5">Pentatricopeptide repeat (PPR) superfamily protein</fullName>
    </submittedName>
</protein>
<evidence type="ECO:0000256" key="2">
    <source>
        <dbReference type="ARBA" id="ARBA00022737"/>
    </source>
</evidence>
<dbReference type="Pfam" id="PF20431">
    <property type="entry name" value="E_motif"/>
    <property type="match status" value="1"/>
</dbReference>
<evidence type="ECO:0000313" key="5">
    <source>
        <dbReference type="EMBL" id="PWA58366.1"/>
    </source>
</evidence>
<dbReference type="Pfam" id="PF01535">
    <property type="entry name" value="PPR"/>
    <property type="match status" value="6"/>
</dbReference>
<dbReference type="InterPro" id="IPR032867">
    <property type="entry name" value="DYW_dom"/>
</dbReference>
<dbReference type="Pfam" id="PF13041">
    <property type="entry name" value="PPR_2"/>
    <property type="match status" value="2"/>
</dbReference>
<evidence type="ECO:0000259" key="4">
    <source>
        <dbReference type="Pfam" id="PF14432"/>
    </source>
</evidence>
<evidence type="ECO:0000256" key="3">
    <source>
        <dbReference type="PROSITE-ProRule" id="PRU00708"/>
    </source>
</evidence>
<dbReference type="FunFam" id="1.25.40.10:FF:000344">
    <property type="entry name" value="Pentatricopeptide repeat-containing protein"/>
    <property type="match status" value="1"/>
</dbReference>
<gene>
    <name evidence="5" type="ORF">CTI12_AA382020</name>
</gene>
<reference evidence="5 6" key="1">
    <citation type="journal article" date="2018" name="Mol. Plant">
        <title>The genome of Artemisia annua provides insight into the evolution of Asteraceae family and artemisinin biosynthesis.</title>
        <authorList>
            <person name="Shen Q."/>
            <person name="Zhang L."/>
            <person name="Liao Z."/>
            <person name="Wang S."/>
            <person name="Yan T."/>
            <person name="Shi P."/>
            <person name="Liu M."/>
            <person name="Fu X."/>
            <person name="Pan Q."/>
            <person name="Wang Y."/>
            <person name="Lv Z."/>
            <person name="Lu X."/>
            <person name="Zhang F."/>
            <person name="Jiang W."/>
            <person name="Ma Y."/>
            <person name="Chen M."/>
            <person name="Hao X."/>
            <person name="Li L."/>
            <person name="Tang Y."/>
            <person name="Lv G."/>
            <person name="Zhou Y."/>
            <person name="Sun X."/>
            <person name="Brodelius P.E."/>
            <person name="Rose J.K.C."/>
            <person name="Tang K."/>
        </authorList>
    </citation>
    <scope>NUCLEOTIDE SEQUENCE [LARGE SCALE GENOMIC DNA]</scope>
    <source>
        <strain evidence="6">cv. Huhao1</strain>
        <tissue evidence="5">Leaf</tissue>
    </source>
</reference>
<dbReference type="InterPro" id="IPR011990">
    <property type="entry name" value="TPR-like_helical_dom_sf"/>
</dbReference>
<proteinExistence type="inferred from homology"/>
<dbReference type="Proteomes" id="UP000245207">
    <property type="component" value="Unassembled WGS sequence"/>
</dbReference>
<comment type="caution">
    <text evidence="5">The sequence shown here is derived from an EMBL/GenBank/DDBJ whole genome shotgun (WGS) entry which is preliminary data.</text>
</comment>
<dbReference type="InterPro" id="IPR046848">
    <property type="entry name" value="E_motif"/>
</dbReference>
<dbReference type="GO" id="GO:0009451">
    <property type="term" value="P:RNA modification"/>
    <property type="evidence" value="ECO:0007669"/>
    <property type="project" value="InterPro"/>
</dbReference>
<dbReference type="InterPro" id="IPR002885">
    <property type="entry name" value="PPR_rpt"/>
</dbReference>
<dbReference type="PROSITE" id="PS51375">
    <property type="entry name" value="PPR"/>
    <property type="match status" value="4"/>
</dbReference>
<dbReference type="EMBL" id="PKPP01005911">
    <property type="protein sequence ID" value="PWA58366.1"/>
    <property type="molecule type" value="Genomic_DNA"/>
</dbReference>
<feature type="repeat" description="PPR" evidence="3">
    <location>
        <begin position="79"/>
        <end position="113"/>
    </location>
</feature>
<dbReference type="AlphaFoldDB" id="A0A2U1MAX9"/>
<evidence type="ECO:0000313" key="6">
    <source>
        <dbReference type="Proteomes" id="UP000245207"/>
    </source>
</evidence>
<dbReference type="FunFam" id="1.25.40.10:FF:000381">
    <property type="entry name" value="Pentatricopeptide repeat-containing protein"/>
    <property type="match status" value="1"/>
</dbReference>
<feature type="domain" description="DYW" evidence="4">
    <location>
        <begin position="768"/>
        <end position="860"/>
    </location>
</feature>
<comment type="similarity">
    <text evidence="1">Belongs to the PPR family. PCMP-H subfamily.</text>
</comment>
<sequence length="874" mass="98851">MTFRTLTKHLHKDSNTLAHIFQIYAKSKQLYNGKHLHAQVITSGYPSSTYLTNHIFSMYSKCDHIEYAHKLFDQMPHRNLVSWTAMISAFTQNSEYAKAVNMFRSMWVSGESANEFAFSSVVQACSFLKMVDVGRQVHCLAFKVGLSYEMFVGSNLADMYSKCGSLVEACMVSSHYSKPLQHSPSFRLQIFGFEIWLKSLHACFKQAKCDNAEKVKSLLTGKVWKMRPVRVMWAWIWVKWVIEVHDSSVNNTGFVIIRLVFENSEYAKAISMFHSMRVSGESANEFAFSSVVQACSFLKMVDVGRQVHCLAFKVGLSCEMFVGSNLADMYSKCGSLVEACMVFEEMPVKDEVSWNSMIDGYAKNGCYEEALMAFRKMLNEDVSIDQHLLCSALCACGGGNVYNVGRCLHMFVVKLGFELNVSVGNALMDMYCKIGDMDSGSSLLETDSRGTNIVSYTSLIDGYVEADQIDKALTIFADLKRKNIEPNEFTFSSLIKACANHASLEQGVQLHALVFKYNLNQDPFVSSVIVDMYGKCGLLDHSIQAFNKISKANEYGWNSLMGVFAHHGLGHEAIDVFNKMLVQELKPNAVTFINLLNACSHSGLVKEGLSYFDSMEKVYKITPRSEHYSCVVDLLGRAGRLEEAENFINKMPFEPNAYAWCSLLAACRKYSDQKRGELAAESLKKLEPENSGARVLLSNIYAKEQQWEDVRSVRKTMKDENVKKLPGYSWVDVDNKVHVFGVEDWCHPHKKEIDLKLDSLLRKIVEAGYVPDTESVPLDLEYDMKIKVLHRHSERIAIAYALIRLPIGKPIIVKKNIRVCVDCHSAIKLISKVEGRKIILRDNSRFHHFADGSCSCKDFWMSSKIISKDSKYES</sequence>
<feature type="repeat" description="PPR" evidence="3">
    <location>
        <begin position="350"/>
        <end position="384"/>
    </location>
</feature>
<dbReference type="InterPro" id="IPR046960">
    <property type="entry name" value="PPR_At4g14850-like_plant"/>
</dbReference>
<dbReference type="FunFam" id="1.25.40.10:FF:000366">
    <property type="entry name" value="Pentatricopeptide (PPR) repeat-containing protein"/>
    <property type="match status" value="1"/>
</dbReference>
<feature type="repeat" description="PPR" evidence="3">
    <location>
        <begin position="553"/>
        <end position="587"/>
    </location>
</feature>
<dbReference type="PANTHER" id="PTHR24015:SF2022">
    <property type="entry name" value="PENTATRICOPEPTIDE REPEAT-CONTAINING PROTEIN CHLOROPLASTIC"/>
    <property type="match status" value="1"/>
</dbReference>
<dbReference type="PANTHER" id="PTHR24015">
    <property type="entry name" value="OS07G0578800 PROTEIN-RELATED"/>
    <property type="match status" value="1"/>
</dbReference>
<dbReference type="Pfam" id="PF14432">
    <property type="entry name" value="DYW_deaminase"/>
    <property type="match status" value="1"/>
</dbReference>
<keyword evidence="2" id="KW-0677">Repeat</keyword>
<dbReference type="GO" id="GO:0008270">
    <property type="term" value="F:zinc ion binding"/>
    <property type="evidence" value="ECO:0007669"/>
    <property type="project" value="InterPro"/>
</dbReference>
<dbReference type="SUPFAM" id="SSF48452">
    <property type="entry name" value="TPR-like"/>
    <property type="match status" value="1"/>
</dbReference>
<evidence type="ECO:0000256" key="1">
    <source>
        <dbReference type="ARBA" id="ARBA00006643"/>
    </source>
</evidence>
<dbReference type="NCBIfam" id="TIGR00756">
    <property type="entry name" value="PPR"/>
    <property type="match status" value="4"/>
</dbReference>
<dbReference type="OrthoDB" id="750109at2759"/>
<organism evidence="5 6">
    <name type="scientific">Artemisia annua</name>
    <name type="common">Sweet wormwood</name>
    <dbReference type="NCBI Taxonomy" id="35608"/>
    <lineage>
        <taxon>Eukaryota</taxon>
        <taxon>Viridiplantae</taxon>
        <taxon>Streptophyta</taxon>
        <taxon>Embryophyta</taxon>
        <taxon>Tracheophyta</taxon>
        <taxon>Spermatophyta</taxon>
        <taxon>Magnoliopsida</taxon>
        <taxon>eudicotyledons</taxon>
        <taxon>Gunneridae</taxon>
        <taxon>Pentapetalae</taxon>
        <taxon>asterids</taxon>
        <taxon>campanulids</taxon>
        <taxon>Asterales</taxon>
        <taxon>Asteraceae</taxon>
        <taxon>Asteroideae</taxon>
        <taxon>Anthemideae</taxon>
        <taxon>Artemisiinae</taxon>
        <taxon>Artemisia</taxon>
    </lineage>
</organism>
<dbReference type="Gene3D" id="1.25.40.10">
    <property type="entry name" value="Tetratricopeptide repeat domain"/>
    <property type="match status" value="4"/>
</dbReference>
<accession>A0A2U1MAX9</accession>
<feature type="repeat" description="PPR" evidence="3">
    <location>
        <begin position="452"/>
        <end position="486"/>
    </location>
</feature>
<name>A0A2U1MAX9_ARTAN</name>
<dbReference type="FunFam" id="1.25.40.10:FF:000031">
    <property type="entry name" value="Pentatricopeptide repeat-containing protein mitochondrial"/>
    <property type="match status" value="1"/>
</dbReference>
<dbReference type="GO" id="GO:0003723">
    <property type="term" value="F:RNA binding"/>
    <property type="evidence" value="ECO:0007669"/>
    <property type="project" value="InterPro"/>
</dbReference>